<evidence type="ECO:0008006" key="4">
    <source>
        <dbReference type="Google" id="ProtNLM"/>
    </source>
</evidence>
<protein>
    <recommendedName>
        <fullName evidence="4">Replication protein</fullName>
    </recommendedName>
</protein>
<keyword evidence="3" id="KW-1185">Reference proteome</keyword>
<dbReference type="RefSeq" id="WP_183366042.1">
    <property type="nucleotide sequence ID" value="NZ_JACIEZ010000003.1"/>
</dbReference>
<accession>A0A7W6J677</accession>
<evidence type="ECO:0000313" key="2">
    <source>
        <dbReference type="EMBL" id="MBB4064757.1"/>
    </source>
</evidence>
<dbReference type="EMBL" id="JACIEZ010000003">
    <property type="protein sequence ID" value="MBB4064757.1"/>
    <property type="molecule type" value="Genomic_DNA"/>
</dbReference>
<evidence type="ECO:0000313" key="3">
    <source>
        <dbReference type="Proteomes" id="UP000528286"/>
    </source>
</evidence>
<dbReference type="AlphaFoldDB" id="A0A7W6J677"/>
<reference evidence="2 3" key="1">
    <citation type="submission" date="2020-08" db="EMBL/GenBank/DDBJ databases">
        <title>Genomic Encyclopedia of Type Strains, Phase IV (KMG-IV): sequencing the most valuable type-strain genomes for metagenomic binning, comparative biology and taxonomic classification.</title>
        <authorList>
            <person name="Goeker M."/>
        </authorList>
    </citation>
    <scope>NUCLEOTIDE SEQUENCE [LARGE SCALE GENOMIC DNA]</scope>
    <source>
        <strain evidence="2 3">DSM 29853</strain>
    </source>
</reference>
<comment type="caution">
    <text evidence="2">The sequence shown here is derived from an EMBL/GenBank/DDBJ whole genome shotgun (WGS) entry which is preliminary data.</text>
</comment>
<sequence>MVNVHLRCDETTGEFRAGVSGVYRCGSPWLCPVCAVWKALARAEKVKDVAKATFGRGGQVGLLVLTASHSKGMSLADVKKLIQNASSNARKGRAWINAQDVYGILGVVVGQEVTYSRVNGWHYHQHLCIPVDGPTDEEKAHAGEDAALLEVLVRERAEKAARWLAASYKDQIRARGGKVSDRHGCRVRVADDWEDASGYTAKGSMAWEVSGGHKDVTKAASSMTPWDVAAAAIDGDAFMMQRWREYVDVMPGTRTCVVSAALGTKLDIPASESKEGEQELHERDDIVGRVGAPIWRRWMRFGLAATFLSRVEYGGAEGFADAVDATERDADTVVARRVYEEDTLRSIVEEVFCGATVVRLDCKRADDRIPFETAEQAIREAKMRAVREADRRQRKPHGCLVVLPDGDKAPARRARAPTS</sequence>
<organism evidence="2 3">
    <name type="scientific">Gellertiella hungarica</name>
    <dbReference type="NCBI Taxonomy" id="1572859"/>
    <lineage>
        <taxon>Bacteria</taxon>
        <taxon>Pseudomonadati</taxon>
        <taxon>Pseudomonadota</taxon>
        <taxon>Alphaproteobacteria</taxon>
        <taxon>Hyphomicrobiales</taxon>
        <taxon>Rhizobiaceae</taxon>
        <taxon>Gellertiella</taxon>
    </lineage>
</organism>
<proteinExistence type="predicted"/>
<name>A0A7W6J677_9HYPH</name>
<feature type="region of interest" description="Disordered" evidence="1">
    <location>
        <begin position="387"/>
        <end position="419"/>
    </location>
</feature>
<dbReference type="Proteomes" id="UP000528286">
    <property type="component" value="Unassembled WGS sequence"/>
</dbReference>
<gene>
    <name evidence="2" type="ORF">GGR23_001944</name>
</gene>
<evidence type="ECO:0000256" key="1">
    <source>
        <dbReference type="SAM" id="MobiDB-lite"/>
    </source>
</evidence>